<name>A0A4Y9ILB7_9BACT</name>
<dbReference type="OrthoDB" id="3251881at2"/>
<reference evidence="1 2" key="1">
    <citation type="submission" date="2019-03" db="EMBL/GenBank/DDBJ databases">
        <title>Diversity of the mouse oral microbiome.</title>
        <authorList>
            <person name="Joseph S."/>
            <person name="Aduse-Opoku J."/>
            <person name="Curtis M."/>
            <person name="Wade W."/>
            <person name="Hashim A."/>
        </authorList>
    </citation>
    <scope>NUCLEOTIDE SEQUENCE [LARGE SCALE GENOMIC DNA]</scope>
    <source>
        <strain evidence="1 2">P11</strain>
    </source>
</reference>
<evidence type="ECO:0008006" key="3">
    <source>
        <dbReference type="Google" id="ProtNLM"/>
    </source>
</evidence>
<dbReference type="AlphaFoldDB" id="A0A4Y9ILB7"/>
<dbReference type="RefSeq" id="WP_135105982.1">
    <property type="nucleotide sequence ID" value="NZ_JADGKW010000004.1"/>
</dbReference>
<organism evidence="1 2">
    <name type="scientific">Dysgonomonas mossii</name>
    <dbReference type="NCBI Taxonomy" id="163665"/>
    <lineage>
        <taxon>Bacteria</taxon>
        <taxon>Pseudomonadati</taxon>
        <taxon>Bacteroidota</taxon>
        <taxon>Bacteroidia</taxon>
        <taxon>Bacteroidales</taxon>
        <taxon>Dysgonomonadaceae</taxon>
        <taxon>Dysgonomonas</taxon>
    </lineage>
</organism>
<evidence type="ECO:0000313" key="2">
    <source>
        <dbReference type="Proteomes" id="UP000298285"/>
    </source>
</evidence>
<dbReference type="EMBL" id="SPPK01000004">
    <property type="protein sequence ID" value="TFU88718.1"/>
    <property type="molecule type" value="Genomic_DNA"/>
</dbReference>
<evidence type="ECO:0000313" key="1">
    <source>
        <dbReference type="EMBL" id="TFU88718.1"/>
    </source>
</evidence>
<accession>A0A4Y9ILB7</accession>
<dbReference type="Proteomes" id="UP000298285">
    <property type="component" value="Unassembled WGS sequence"/>
</dbReference>
<sequence length="317" mass="37586">MGKILFIGLPYHNYVKALTEEMESQGHSVSYYPLELRKIKDKILRTLSTEAYENKHEKYYAEIIEQEKNNQYDYIIFLHIRLFSLPNILKLRENHPESKFILYTWDALSPVFNYIPYIPYFDKVCTFDPVDAKNYGLNYLPLFCVRDFQNLPIVEPDTDVYMVGNLVKPDRYRAIQAFERYCKENDIRFKKYIKCTPVVIIQLLIKGFIPRGLKLRSISRSHFIHLLQYSIATFDFANHKQSGYTMRFIENMCAGKKIITNNKRAIGESFYSSNRFFVFDELNFDGIKEFIQEPIKDSDVRFDEFSIQSFISTLLTI</sequence>
<protein>
    <recommendedName>
        <fullName evidence="3">Lipopolysaccharide biosynthesis protein</fullName>
    </recommendedName>
</protein>
<proteinExistence type="predicted"/>
<comment type="caution">
    <text evidence="1">The sequence shown here is derived from an EMBL/GenBank/DDBJ whole genome shotgun (WGS) entry which is preliminary data.</text>
</comment>
<gene>
    <name evidence="1" type="ORF">E4T88_12670</name>
</gene>